<reference evidence="9" key="1">
    <citation type="submission" date="2021-12" db="EMBL/GenBank/DDBJ databases">
        <authorList>
            <person name="King R."/>
        </authorList>
    </citation>
    <scope>NUCLEOTIDE SEQUENCE</scope>
</reference>
<keyword evidence="4 6" id="KW-0863">Zinc-finger</keyword>
<gene>
    <name evidence="9" type="ORF">MELIAE_LOCUS5136</name>
</gene>
<dbReference type="GO" id="GO:0031625">
    <property type="term" value="F:ubiquitin protein ligase binding"/>
    <property type="evidence" value="ECO:0007669"/>
    <property type="project" value="UniProtKB-ARBA"/>
</dbReference>
<dbReference type="EMBL" id="OV121134">
    <property type="protein sequence ID" value="CAH0553031.1"/>
    <property type="molecule type" value="Genomic_DNA"/>
</dbReference>
<evidence type="ECO:0000256" key="6">
    <source>
        <dbReference type="PROSITE-ProRule" id="PRU00175"/>
    </source>
</evidence>
<protein>
    <recommendedName>
        <fullName evidence="8">RING-type domain-containing protein</fullName>
    </recommendedName>
</protein>
<dbReference type="Pfam" id="PF13920">
    <property type="entry name" value="zf-C3HC4_3"/>
    <property type="match status" value="1"/>
</dbReference>
<dbReference type="InterPro" id="IPR001841">
    <property type="entry name" value="Znf_RING"/>
</dbReference>
<dbReference type="FunFam" id="1.10.1170.10:FF:000002">
    <property type="entry name" value="Baculoviral IAP repeat containing 7"/>
    <property type="match status" value="1"/>
</dbReference>
<dbReference type="InterPro" id="IPR001370">
    <property type="entry name" value="BIR_rpt"/>
</dbReference>
<keyword evidence="5" id="KW-0862">Zinc</keyword>
<dbReference type="Gene3D" id="1.10.1170.10">
    <property type="entry name" value="Inhibitor Of Apoptosis Protein (2mihbC-IAP-1), Chain A"/>
    <property type="match status" value="3"/>
</dbReference>
<dbReference type="PROSITE" id="PS50143">
    <property type="entry name" value="BIR_REPEAT_2"/>
    <property type="match status" value="3"/>
</dbReference>
<dbReference type="GO" id="GO:0005829">
    <property type="term" value="C:cytosol"/>
    <property type="evidence" value="ECO:0007669"/>
    <property type="project" value="UniProtKB-ARBA"/>
</dbReference>
<dbReference type="GO" id="GO:0089720">
    <property type="term" value="F:caspase binding"/>
    <property type="evidence" value="ECO:0007669"/>
    <property type="project" value="UniProtKB-ARBA"/>
</dbReference>
<dbReference type="PANTHER" id="PTHR10044">
    <property type="entry name" value="INHIBITOR OF APOPTOSIS"/>
    <property type="match status" value="1"/>
</dbReference>
<dbReference type="GO" id="GO:0004869">
    <property type="term" value="F:cysteine-type endopeptidase inhibitor activity"/>
    <property type="evidence" value="ECO:0007669"/>
    <property type="project" value="UniProtKB-ARBA"/>
</dbReference>
<evidence type="ECO:0000256" key="5">
    <source>
        <dbReference type="ARBA" id="ARBA00022833"/>
    </source>
</evidence>
<dbReference type="GO" id="GO:0031398">
    <property type="term" value="P:positive regulation of protein ubiquitination"/>
    <property type="evidence" value="ECO:0007669"/>
    <property type="project" value="TreeGrafter"/>
</dbReference>
<dbReference type="GO" id="GO:0008270">
    <property type="term" value="F:zinc ion binding"/>
    <property type="evidence" value="ECO:0007669"/>
    <property type="project" value="UniProtKB-KW"/>
</dbReference>
<dbReference type="SUPFAM" id="SSF57924">
    <property type="entry name" value="Inhibitor of apoptosis (IAP) repeat"/>
    <property type="match status" value="3"/>
</dbReference>
<keyword evidence="3" id="KW-0479">Metal-binding</keyword>
<dbReference type="PANTHER" id="PTHR10044:SF139">
    <property type="entry name" value="DEATH-ASSOCIATED INHIBITOR OF APOPTOSIS 2"/>
    <property type="match status" value="1"/>
</dbReference>
<dbReference type="GO" id="GO:0061630">
    <property type="term" value="F:ubiquitin protein ligase activity"/>
    <property type="evidence" value="ECO:0007669"/>
    <property type="project" value="TreeGrafter"/>
</dbReference>
<evidence type="ECO:0000313" key="9">
    <source>
        <dbReference type="EMBL" id="CAH0553031.1"/>
    </source>
</evidence>
<dbReference type="GO" id="GO:0048471">
    <property type="term" value="C:perinuclear region of cytoplasm"/>
    <property type="evidence" value="ECO:0007669"/>
    <property type="project" value="UniProtKB-ARBA"/>
</dbReference>
<dbReference type="OrthoDB" id="774873at2759"/>
<dbReference type="SMART" id="SM00238">
    <property type="entry name" value="BIR"/>
    <property type="match status" value="3"/>
</dbReference>
<dbReference type="PROSITE" id="PS01282">
    <property type="entry name" value="BIR_REPEAT_1"/>
    <property type="match status" value="2"/>
</dbReference>
<dbReference type="PROSITE" id="PS50089">
    <property type="entry name" value="ZF_RING_2"/>
    <property type="match status" value="1"/>
</dbReference>
<dbReference type="FunFam" id="3.30.40.10:FF:000184">
    <property type="entry name" value="Baculoviral IAP repeat containing 2"/>
    <property type="match status" value="1"/>
</dbReference>
<comment type="similarity">
    <text evidence="1">Belongs to the IAP family.</text>
</comment>
<dbReference type="CDD" id="cd00022">
    <property type="entry name" value="BIR"/>
    <property type="match status" value="3"/>
</dbReference>
<accession>A0A9P0AZB7</accession>
<keyword evidence="10" id="KW-1185">Reference proteome</keyword>
<dbReference type="Gene3D" id="1.10.8.10">
    <property type="entry name" value="DNA helicase RuvA subunit, C-terminal domain"/>
    <property type="match status" value="1"/>
</dbReference>
<feature type="region of interest" description="Disordered" evidence="7">
    <location>
        <begin position="301"/>
        <end position="330"/>
    </location>
</feature>
<evidence type="ECO:0000256" key="3">
    <source>
        <dbReference type="ARBA" id="ARBA00022723"/>
    </source>
</evidence>
<dbReference type="CDD" id="cd14321">
    <property type="entry name" value="UBA_IAPs"/>
    <property type="match status" value="1"/>
</dbReference>
<dbReference type="GO" id="GO:0005634">
    <property type="term" value="C:nucleus"/>
    <property type="evidence" value="ECO:0007669"/>
    <property type="project" value="TreeGrafter"/>
</dbReference>
<dbReference type="Pfam" id="PF00653">
    <property type="entry name" value="BIR"/>
    <property type="match status" value="3"/>
</dbReference>
<dbReference type="CDD" id="cd16713">
    <property type="entry name" value="RING-HC_BIRC2_3_7"/>
    <property type="match status" value="1"/>
</dbReference>
<dbReference type="GO" id="GO:0051726">
    <property type="term" value="P:regulation of cell cycle"/>
    <property type="evidence" value="ECO:0007669"/>
    <property type="project" value="TreeGrafter"/>
</dbReference>
<dbReference type="GO" id="GO:0006915">
    <property type="term" value="P:apoptotic process"/>
    <property type="evidence" value="ECO:0007669"/>
    <property type="project" value="UniProtKB-KW"/>
</dbReference>
<evidence type="ECO:0000256" key="1">
    <source>
        <dbReference type="ARBA" id="ARBA00006672"/>
    </source>
</evidence>
<dbReference type="InterPro" id="IPR013083">
    <property type="entry name" value="Znf_RING/FYVE/PHD"/>
</dbReference>
<dbReference type="SMART" id="SM00184">
    <property type="entry name" value="RING"/>
    <property type="match status" value="1"/>
</dbReference>
<evidence type="ECO:0000259" key="8">
    <source>
        <dbReference type="PROSITE" id="PS50089"/>
    </source>
</evidence>
<dbReference type="GO" id="GO:0043066">
    <property type="term" value="P:negative regulation of apoptotic process"/>
    <property type="evidence" value="ECO:0007669"/>
    <property type="project" value="TreeGrafter"/>
</dbReference>
<evidence type="ECO:0000313" key="10">
    <source>
        <dbReference type="Proteomes" id="UP001154078"/>
    </source>
</evidence>
<organism evidence="9 10">
    <name type="scientific">Brassicogethes aeneus</name>
    <name type="common">Rape pollen beetle</name>
    <name type="synonym">Meligethes aeneus</name>
    <dbReference type="NCBI Taxonomy" id="1431903"/>
    <lineage>
        <taxon>Eukaryota</taxon>
        <taxon>Metazoa</taxon>
        <taxon>Ecdysozoa</taxon>
        <taxon>Arthropoda</taxon>
        <taxon>Hexapoda</taxon>
        <taxon>Insecta</taxon>
        <taxon>Pterygota</taxon>
        <taxon>Neoptera</taxon>
        <taxon>Endopterygota</taxon>
        <taxon>Coleoptera</taxon>
        <taxon>Polyphaga</taxon>
        <taxon>Cucujiformia</taxon>
        <taxon>Nitidulidae</taxon>
        <taxon>Meligethinae</taxon>
        <taxon>Brassicogethes</taxon>
    </lineage>
</organism>
<proteinExistence type="inferred from homology"/>
<keyword evidence="2" id="KW-0053">Apoptosis</keyword>
<dbReference type="GO" id="GO:0070936">
    <property type="term" value="P:protein K48-linked ubiquitination"/>
    <property type="evidence" value="ECO:0007669"/>
    <property type="project" value="UniProtKB-ARBA"/>
</dbReference>
<dbReference type="Gene3D" id="3.30.40.10">
    <property type="entry name" value="Zinc/RING finger domain, C3HC4 (zinc finger)"/>
    <property type="match status" value="1"/>
</dbReference>
<feature type="domain" description="RING-type" evidence="8">
    <location>
        <begin position="463"/>
        <end position="498"/>
    </location>
</feature>
<name>A0A9P0AZB7_BRAAE</name>
<dbReference type="AlphaFoldDB" id="A0A9P0AZB7"/>
<dbReference type="FunFam" id="1.10.1170.10:FF:000003">
    <property type="entry name" value="E3 ubiquitin-protein ligase XIAP"/>
    <property type="match status" value="1"/>
</dbReference>
<evidence type="ECO:0000256" key="4">
    <source>
        <dbReference type="ARBA" id="ARBA00022771"/>
    </source>
</evidence>
<dbReference type="GO" id="GO:0043027">
    <property type="term" value="F:cysteine-type endopeptidase inhibitor activity involved in apoptotic process"/>
    <property type="evidence" value="ECO:0007669"/>
    <property type="project" value="UniProtKB-ARBA"/>
</dbReference>
<sequence length="510" mass="57488">MNVEVNRLETFSDWPFIVGVYPAKIAKVGFFYTKNAQTVECFACHLQISNWNHGDQVLSLHRSLSPDCPFVKDPINSGNIPLPPTVPSSSTITNLQNEEDRLATFENWPVSHIVTPTDLAKSGFYYLKDRDRTKCAFCQGIVMSWEPGDNPDMEHKRHFPRCSYVNSVITPRLFLNKPSTPNNNIALAIRSAEVNQDGDSLNALGVFMHQGPKHLQYATIEARLRTFTLWPAELIQTPDILAPAGFYYEGVSDQVRCFHCDGGLRNWDPIDDPWTEHARWFPTCSFVKLVKGQEFVQACNIESGPTNDQEKRRGPSVSTQEKPVPKPVIARREVTEREVQEHISSPVAIAALNIGLNLERIKRAIREKLEQTGRSYSQPDALVEAALNLQHDEDDSITETDDSSNVRRQIRQIPQPNTYMPMDTLDLEINVKERTPTSVKSQTDTKPVTLEEENRQLKEARLCKICMDIEVGIVFLPCGHLATCVNCAPNLEACPVCRSAIKATVRTFLS</sequence>
<evidence type="ECO:0000256" key="2">
    <source>
        <dbReference type="ARBA" id="ARBA00022703"/>
    </source>
</evidence>
<dbReference type="GO" id="GO:0022416">
    <property type="term" value="P:chaeta development"/>
    <property type="evidence" value="ECO:0007669"/>
    <property type="project" value="UniProtKB-ARBA"/>
</dbReference>
<dbReference type="InterPro" id="IPR050784">
    <property type="entry name" value="IAP"/>
</dbReference>
<dbReference type="Proteomes" id="UP001154078">
    <property type="component" value="Chromosome 3"/>
</dbReference>
<evidence type="ECO:0000256" key="7">
    <source>
        <dbReference type="SAM" id="MobiDB-lite"/>
    </source>
</evidence>